<dbReference type="PANTHER" id="PTHR43833">
    <property type="entry name" value="POTASSIUM CHANNEL PROTEIN 2-RELATED-RELATED"/>
    <property type="match status" value="1"/>
</dbReference>
<evidence type="ECO:0000313" key="12">
    <source>
        <dbReference type="Proteomes" id="UP000060390"/>
    </source>
</evidence>
<dbReference type="Pfam" id="PF02254">
    <property type="entry name" value="TrkA_N"/>
    <property type="match status" value="1"/>
</dbReference>
<dbReference type="PROSITE" id="PS51201">
    <property type="entry name" value="RCK_N"/>
    <property type="match status" value="1"/>
</dbReference>
<keyword evidence="13" id="KW-1185">Reference proteome</keyword>
<dbReference type="InterPro" id="IPR050721">
    <property type="entry name" value="Trk_Ktr_HKT_K-transport"/>
</dbReference>
<dbReference type="HOGENOM" id="CLU_057267_1_0_2"/>
<dbReference type="OrthoDB" id="56871at2157"/>
<accession>A0A0F7PDE5</accession>
<dbReference type="PRINTS" id="PR01333">
    <property type="entry name" value="2POREKCHANEL"/>
</dbReference>
<keyword evidence="2" id="KW-0813">Transport</keyword>
<evidence type="ECO:0000256" key="1">
    <source>
        <dbReference type="ARBA" id="ARBA00004651"/>
    </source>
</evidence>
<keyword evidence="7 10" id="KW-0407">Ion channel</keyword>
<protein>
    <submittedName>
        <fullName evidence="10">Potassium channel protein</fullName>
    </submittedName>
</protein>
<dbReference type="SUPFAM" id="SSF51735">
    <property type="entry name" value="NAD(P)-binding Rossmann-fold domains"/>
    <property type="match status" value="1"/>
</dbReference>
<evidence type="ECO:0000313" key="11">
    <source>
        <dbReference type="EMBL" id="ALG82599.1"/>
    </source>
</evidence>
<reference evidence="11 12" key="3">
    <citation type="journal article" date="2016" name="Stand. Genomic Sci.">
        <title>Complete genome sequence of 'Halanaeroarchaeum sulfurireducens' M27-SA2, a sulfur-reducing and acetate-oxidizing haloarchaeon from the deep-sea hypersaline anoxic lake Medee.</title>
        <authorList>
            <person name="Messina E."/>
            <person name="Sorokin D.Y."/>
            <person name="Kublanov I.V."/>
            <person name="Toshchakov S."/>
            <person name="Lopatina A."/>
            <person name="Arcadi E."/>
            <person name="Smedile F."/>
            <person name="La Spada G."/>
            <person name="La Cono V."/>
            <person name="Yakimov M.M."/>
        </authorList>
    </citation>
    <scope>NUCLEOTIDE SEQUENCE [LARGE SCALE GENOMIC DNA]</scope>
    <source>
        <strain evidence="11 12">M27-SA2</strain>
    </source>
</reference>
<dbReference type="Gene3D" id="3.40.50.720">
    <property type="entry name" value="NAD(P)-binding Rossmann-like Domain"/>
    <property type="match status" value="1"/>
</dbReference>
<dbReference type="Pfam" id="PF07885">
    <property type="entry name" value="Ion_trans_2"/>
    <property type="match status" value="1"/>
</dbReference>
<dbReference type="AlphaFoldDB" id="A0A0F7PDE5"/>
<keyword evidence="5" id="KW-0406">Ion transport</keyword>
<sequence length="390" mass="40916">MERRTGILGGRAAVLLTTSVAVLSIATGLANIGTGVAFDPFAPVIPPALRQAAAFTGTVTGFMLLIGAIGLRRQVHVAWYAVLLLFPVTALQGLVQASPLSVPLVVLSLFAIPTVFLNRHHFDQSLVLSPVQSAATIAVVGTQLYGAIGSFALQDHFVGIETITDAIYFTVVTSSTVGYGDVTARTGTGRWFAMTVVVLGTASFAAALGSLLGPAIERRLARTLGRMSDQRYDLLEDHVIVLGYGDLTEPILEELGDRPLVVVTPNDEQATALRERGYDVFTGDPTEDEILGRVGIETAEAVVAATNNDADDAFAIMTARQLNAGVRIVAAATDRDNVKKLKRSGADTVISPQVIGAHLLARSALGTAGIEAIAEKIVGADHPNDVPDEG</sequence>
<gene>
    <name evidence="11" type="ORF">HLASA_1717</name>
    <name evidence="10" type="ORF">HLASF_1730</name>
</gene>
<dbReference type="STRING" id="1604004.HLASA_1717"/>
<keyword evidence="4 8" id="KW-1133">Transmembrane helix</keyword>
<dbReference type="Proteomes" id="UP000060390">
    <property type="component" value="Chromosome"/>
</dbReference>
<evidence type="ECO:0000256" key="5">
    <source>
        <dbReference type="ARBA" id="ARBA00023065"/>
    </source>
</evidence>
<evidence type="ECO:0000313" key="10">
    <source>
        <dbReference type="EMBL" id="AKH98205.1"/>
    </source>
</evidence>
<feature type="transmembrane region" description="Helical" evidence="8">
    <location>
        <begin position="100"/>
        <end position="118"/>
    </location>
</feature>
<feature type="transmembrane region" description="Helical" evidence="8">
    <location>
        <begin position="77"/>
        <end position="94"/>
    </location>
</feature>
<evidence type="ECO:0000256" key="2">
    <source>
        <dbReference type="ARBA" id="ARBA00022448"/>
    </source>
</evidence>
<dbReference type="KEGG" id="hsf:HLASA_1717"/>
<dbReference type="Proteomes" id="UP000069906">
    <property type="component" value="Chromosome"/>
</dbReference>
<evidence type="ECO:0000256" key="3">
    <source>
        <dbReference type="ARBA" id="ARBA00022692"/>
    </source>
</evidence>
<dbReference type="GO" id="GO:0005886">
    <property type="term" value="C:plasma membrane"/>
    <property type="evidence" value="ECO:0007669"/>
    <property type="project" value="UniProtKB-SubCell"/>
</dbReference>
<feature type="transmembrane region" description="Helical" evidence="8">
    <location>
        <begin position="52"/>
        <end position="70"/>
    </location>
</feature>
<dbReference type="GeneID" id="26011051"/>
<feature type="transmembrane region" description="Helical" evidence="8">
    <location>
        <begin position="191"/>
        <end position="212"/>
    </location>
</feature>
<feature type="domain" description="RCK N-terminal" evidence="9">
    <location>
        <begin position="236"/>
        <end position="351"/>
    </location>
</feature>
<feature type="transmembrane region" description="Helical" evidence="8">
    <location>
        <begin position="125"/>
        <end position="148"/>
    </location>
</feature>
<dbReference type="InterPro" id="IPR013099">
    <property type="entry name" value="K_chnl_dom"/>
</dbReference>
<dbReference type="RefSeq" id="WP_050048882.1">
    <property type="nucleotide sequence ID" value="NZ_CP008874.1"/>
</dbReference>
<evidence type="ECO:0000256" key="6">
    <source>
        <dbReference type="ARBA" id="ARBA00023136"/>
    </source>
</evidence>
<comment type="subcellular location">
    <subcellularLocation>
        <location evidence="1">Cell membrane</location>
        <topology evidence="1">Multi-pass membrane protein</topology>
    </subcellularLocation>
</comment>
<dbReference type="InterPro" id="IPR036291">
    <property type="entry name" value="NAD(P)-bd_dom_sf"/>
</dbReference>
<dbReference type="SUPFAM" id="SSF81324">
    <property type="entry name" value="Voltage-gated potassium channels"/>
    <property type="match status" value="1"/>
</dbReference>
<dbReference type="EMBL" id="CP008874">
    <property type="protein sequence ID" value="AKH98205.1"/>
    <property type="molecule type" value="Genomic_DNA"/>
</dbReference>
<name>A0A0F7PDE5_9EURY</name>
<reference evidence="12" key="2">
    <citation type="submission" date="2015-05" db="EMBL/GenBank/DDBJ databases">
        <title>Complete genome sequence of Halanaeroarchaeum sulfurireducens type strain M27-SA2, a sulfate-reducer haloarchaeon from marine anoxic lake Medee.</title>
        <authorList>
            <person name="Messina E."/>
            <person name="Kublanov I.V."/>
            <person name="Toshchakov S."/>
            <person name="Arcadi E."/>
            <person name="La Spada G."/>
            <person name="La Cono V."/>
            <person name="Yakimov M.M."/>
        </authorList>
    </citation>
    <scope>NUCLEOTIDE SEQUENCE [LARGE SCALE GENOMIC DNA]</scope>
    <source>
        <strain evidence="12">M27-SA2</strain>
    </source>
</reference>
<evidence type="ECO:0000256" key="4">
    <source>
        <dbReference type="ARBA" id="ARBA00022989"/>
    </source>
</evidence>
<dbReference type="EMBL" id="CP011564">
    <property type="protein sequence ID" value="ALG82599.1"/>
    <property type="molecule type" value="Genomic_DNA"/>
</dbReference>
<reference evidence="10 13" key="1">
    <citation type="journal article" date="2015" name="ISME J.">
        <title>Elemental sulfur and acetate can support life of a novel strictly anaerobic haloarchaeon.</title>
        <authorList>
            <person name="Sorokin D.Y."/>
            <person name="Kublanov I.V."/>
            <person name="Gavrilov S.N."/>
            <person name="Rojo D."/>
            <person name="Roman P."/>
            <person name="Golyshin P.N."/>
            <person name="Slepak V.Z."/>
            <person name="Smedile F."/>
            <person name="Ferrer M."/>
            <person name="Messina E."/>
            <person name="La Cono V."/>
            <person name="Yakimov M.M."/>
        </authorList>
    </citation>
    <scope>NUCLEOTIDE SEQUENCE [LARGE SCALE GENOMIC DNA]</scope>
    <source>
        <strain evidence="10 13">HSR2</strain>
    </source>
</reference>
<evidence type="ECO:0000259" key="9">
    <source>
        <dbReference type="PROSITE" id="PS51201"/>
    </source>
</evidence>
<evidence type="ECO:0000256" key="7">
    <source>
        <dbReference type="ARBA" id="ARBA00023303"/>
    </source>
</evidence>
<feature type="transmembrane region" description="Helical" evidence="8">
    <location>
        <begin position="12"/>
        <end position="32"/>
    </location>
</feature>
<keyword evidence="6 8" id="KW-0472">Membrane</keyword>
<keyword evidence="3 8" id="KW-0812">Transmembrane</keyword>
<organism evidence="10 13">
    <name type="scientific">Halanaeroarchaeum sulfurireducens</name>
    <dbReference type="NCBI Taxonomy" id="1604004"/>
    <lineage>
        <taxon>Archaea</taxon>
        <taxon>Methanobacteriati</taxon>
        <taxon>Methanobacteriota</taxon>
        <taxon>Stenosarchaea group</taxon>
        <taxon>Halobacteria</taxon>
        <taxon>Halobacteriales</taxon>
        <taxon>Halobacteriaceae</taxon>
        <taxon>Halanaeroarchaeum</taxon>
    </lineage>
</organism>
<proteinExistence type="predicted"/>
<evidence type="ECO:0000256" key="8">
    <source>
        <dbReference type="SAM" id="Phobius"/>
    </source>
</evidence>
<dbReference type="PATRIC" id="fig|1604004.4.peg.1809"/>
<dbReference type="Gene3D" id="1.10.287.70">
    <property type="match status" value="1"/>
</dbReference>
<dbReference type="KEGG" id="hsu:HLASF_1730"/>
<evidence type="ECO:0000313" key="13">
    <source>
        <dbReference type="Proteomes" id="UP000069906"/>
    </source>
</evidence>
<dbReference type="GO" id="GO:0005267">
    <property type="term" value="F:potassium channel activity"/>
    <property type="evidence" value="ECO:0007669"/>
    <property type="project" value="InterPro"/>
</dbReference>
<dbReference type="PANTHER" id="PTHR43833:SF9">
    <property type="entry name" value="POTASSIUM CHANNEL PROTEIN YUGO-RELATED"/>
    <property type="match status" value="1"/>
</dbReference>
<dbReference type="InterPro" id="IPR003280">
    <property type="entry name" value="2pore_dom_K_chnl"/>
</dbReference>
<dbReference type="InterPro" id="IPR003148">
    <property type="entry name" value="RCK_N"/>
</dbReference>